<dbReference type="AlphaFoldDB" id="E4XGD5"/>
<evidence type="ECO:0000313" key="2">
    <source>
        <dbReference type="Proteomes" id="UP000001307"/>
    </source>
</evidence>
<protein>
    <submittedName>
        <fullName evidence="1">Uncharacterized protein</fullName>
    </submittedName>
</protein>
<name>E4XGD5_OIKDI</name>
<dbReference type="InParanoid" id="E4XGD5"/>
<proteinExistence type="predicted"/>
<gene>
    <name evidence="1" type="ORF">GSOID_T00010544001</name>
</gene>
<dbReference type="EMBL" id="FN653047">
    <property type="protein sequence ID" value="CBY09733.1"/>
    <property type="molecule type" value="Genomic_DNA"/>
</dbReference>
<dbReference type="Proteomes" id="UP000001307">
    <property type="component" value="Unassembled WGS sequence"/>
</dbReference>
<keyword evidence="2" id="KW-1185">Reference proteome</keyword>
<evidence type="ECO:0000313" key="1">
    <source>
        <dbReference type="EMBL" id="CBY09733.1"/>
    </source>
</evidence>
<sequence length="130" mass="15039">MGKKRVVSKAEEEELEENLKRAKKPLQVRGGILSRTEFLRQVFQGELETYNIDWLAAESKPFPVCQLSEFLSSPSYSLSELEDQLSKLELKTKKNDLYQFTQSSELMTLPEVDQLPRLSEFRLAKLNLTI</sequence>
<accession>E4XGD5</accession>
<dbReference type="Gene3D" id="2.60.120.620">
    <property type="entry name" value="q2cbj1_9rhob like domain"/>
    <property type="match status" value="1"/>
</dbReference>
<organism evidence="1">
    <name type="scientific">Oikopleura dioica</name>
    <name type="common">Tunicate</name>
    <dbReference type="NCBI Taxonomy" id="34765"/>
    <lineage>
        <taxon>Eukaryota</taxon>
        <taxon>Metazoa</taxon>
        <taxon>Chordata</taxon>
        <taxon>Tunicata</taxon>
        <taxon>Appendicularia</taxon>
        <taxon>Copelata</taxon>
        <taxon>Oikopleuridae</taxon>
        <taxon>Oikopleura</taxon>
    </lineage>
</organism>
<reference evidence="1" key="1">
    <citation type="journal article" date="2010" name="Science">
        <title>Plasticity of animal genome architecture unmasked by rapid evolution of a pelagic tunicate.</title>
        <authorList>
            <person name="Denoeud F."/>
            <person name="Henriet S."/>
            <person name="Mungpakdee S."/>
            <person name="Aury J.M."/>
            <person name="Da Silva C."/>
            <person name="Brinkmann H."/>
            <person name="Mikhaleva J."/>
            <person name="Olsen L.C."/>
            <person name="Jubin C."/>
            <person name="Canestro C."/>
            <person name="Bouquet J.M."/>
            <person name="Danks G."/>
            <person name="Poulain J."/>
            <person name="Campsteijn C."/>
            <person name="Adamski M."/>
            <person name="Cross I."/>
            <person name="Yadetie F."/>
            <person name="Muffato M."/>
            <person name="Louis A."/>
            <person name="Butcher S."/>
            <person name="Tsagkogeorga G."/>
            <person name="Konrad A."/>
            <person name="Singh S."/>
            <person name="Jensen M.F."/>
            <person name="Cong E.H."/>
            <person name="Eikeseth-Otteraa H."/>
            <person name="Noel B."/>
            <person name="Anthouard V."/>
            <person name="Porcel B.M."/>
            <person name="Kachouri-Lafond R."/>
            <person name="Nishino A."/>
            <person name="Ugolini M."/>
            <person name="Chourrout P."/>
            <person name="Nishida H."/>
            <person name="Aasland R."/>
            <person name="Huzurbazar S."/>
            <person name="Westhof E."/>
            <person name="Delsuc F."/>
            <person name="Lehrach H."/>
            <person name="Reinhardt R."/>
            <person name="Weissenbach J."/>
            <person name="Roy S.W."/>
            <person name="Artiguenave F."/>
            <person name="Postlethwait J.H."/>
            <person name="Manak J.R."/>
            <person name="Thompson E.M."/>
            <person name="Jaillon O."/>
            <person name="Du Pasquier L."/>
            <person name="Boudinot P."/>
            <person name="Liberles D.A."/>
            <person name="Volff J.N."/>
            <person name="Philippe H."/>
            <person name="Lenhard B."/>
            <person name="Roest Crollius H."/>
            <person name="Wincker P."/>
            <person name="Chourrout D."/>
        </authorList>
    </citation>
    <scope>NUCLEOTIDE SEQUENCE [LARGE SCALE GENOMIC DNA]</scope>
</reference>